<dbReference type="Gene3D" id="3.30.110.170">
    <property type="entry name" value="Protein of unknown function (DUF541), domain 1"/>
    <property type="match status" value="1"/>
</dbReference>
<dbReference type="InterPro" id="IPR007497">
    <property type="entry name" value="SIMPL/DUF541"/>
</dbReference>
<dbReference type="PANTHER" id="PTHR34387">
    <property type="entry name" value="SLR1258 PROTEIN"/>
    <property type="match status" value="1"/>
</dbReference>
<name>A0A1X6ZAY3_9RHOB</name>
<keyword evidence="1" id="KW-0732">Signal</keyword>
<reference evidence="2 3" key="1">
    <citation type="submission" date="2017-03" db="EMBL/GenBank/DDBJ databases">
        <authorList>
            <person name="Afonso C.L."/>
            <person name="Miller P.J."/>
            <person name="Scott M.A."/>
            <person name="Spackman E."/>
            <person name="Goraichik I."/>
            <person name="Dimitrov K.M."/>
            <person name="Suarez D.L."/>
            <person name="Swayne D.E."/>
        </authorList>
    </citation>
    <scope>NUCLEOTIDE SEQUENCE [LARGE SCALE GENOMIC DNA]</scope>
    <source>
        <strain evidence="2 3">CECT 8625</strain>
    </source>
</reference>
<feature type="signal peptide" evidence="1">
    <location>
        <begin position="1"/>
        <end position="20"/>
    </location>
</feature>
<dbReference type="AlphaFoldDB" id="A0A1X6ZAY3"/>
<dbReference type="EMBL" id="FWFK01000003">
    <property type="protein sequence ID" value="SLN44085.1"/>
    <property type="molecule type" value="Genomic_DNA"/>
</dbReference>
<dbReference type="PANTHER" id="PTHR34387:SF1">
    <property type="entry name" value="PERIPLASMIC IMMUNOGENIC PROTEIN"/>
    <property type="match status" value="1"/>
</dbReference>
<dbReference type="Pfam" id="PF04402">
    <property type="entry name" value="SIMPL"/>
    <property type="match status" value="1"/>
</dbReference>
<feature type="chain" id="PRO_5012146130" evidence="1">
    <location>
        <begin position="21"/>
        <end position="228"/>
    </location>
</feature>
<keyword evidence="3" id="KW-1185">Reference proteome</keyword>
<dbReference type="InterPro" id="IPR052022">
    <property type="entry name" value="26kDa_periplasmic_antigen"/>
</dbReference>
<protein>
    <submittedName>
        <fullName evidence="2">26 kDa periplasmic immunogenic protein</fullName>
    </submittedName>
</protein>
<dbReference type="Gene3D" id="3.30.70.2970">
    <property type="entry name" value="Protein of unknown function (DUF541), domain 2"/>
    <property type="match status" value="1"/>
</dbReference>
<dbReference type="Proteomes" id="UP000193570">
    <property type="component" value="Unassembled WGS sequence"/>
</dbReference>
<dbReference type="RefSeq" id="WP_085791882.1">
    <property type="nucleotide sequence ID" value="NZ_FWFK01000003.1"/>
</dbReference>
<accession>A0A1X6ZAY3</accession>
<gene>
    <name evidence="2" type="ORF">ROJ8625_02197</name>
</gene>
<dbReference type="GO" id="GO:0006974">
    <property type="term" value="P:DNA damage response"/>
    <property type="evidence" value="ECO:0007669"/>
    <property type="project" value="TreeGrafter"/>
</dbReference>
<proteinExistence type="predicted"/>
<dbReference type="OrthoDB" id="9813144at2"/>
<organism evidence="2 3">
    <name type="scientific">Roseivivax jejudonensis</name>
    <dbReference type="NCBI Taxonomy" id="1529041"/>
    <lineage>
        <taxon>Bacteria</taxon>
        <taxon>Pseudomonadati</taxon>
        <taxon>Pseudomonadota</taxon>
        <taxon>Alphaproteobacteria</taxon>
        <taxon>Rhodobacterales</taxon>
        <taxon>Roseobacteraceae</taxon>
        <taxon>Roseivivax</taxon>
    </lineage>
</organism>
<evidence type="ECO:0000313" key="3">
    <source>
        <dbReference type="Proteomes" id="UP000193570"/>
    </source>
</evidence>
<sequence length="228" mass="23716">MRRFLITIMTLCALGGAAAAQEIEQRHVTVTGEGTASAVPDIALITLGVQIRADAPDAAMESASEAAGRILARMSEMGLADSDVQTTNLSLEPVYDRNGEPGASPEPRGFEARNMLTVRVRDLERLGDVLAAALDDGATSLGGLQFDLSEPKPLLDAARRAAVSDARAKAELLAETAGTALGEVLQIEETGGGNQPMPMAEMRASSVPVAAGESTVSTRVRIVYALGD</sequence>
<evidence type="ECO:0000313" key="2">
    <source>
        <dbReference type="EMBL" id="SLN44085.1"/>
    </source>
</evidence>
<evidence type="ECO:0000256" key="1">
    <source>
        <dbReference type="SAM" id="SignalP"/>
    </source>
</evidence>